<dbReference type="OMA" id="KANTICT"/>
<dbReference type="OrthoDB" id="2193238at2759"/>
<dbReference type="EMBL" id="KB909272">
    <property type="protein sequence ID" value="EOB12814.1"/>
    <property type="molecule type" value="Genomic_DNA"/>
</dbReference>
<reference evidence="1 2" key="1">
    <citation type="journal article" date="2013" name="BMC Genomics">
        <title>Comparative genomics of parasitic silkworm microsporidia reveal an association between genome expansion and host adaptation.</title>
        <authorList>
            <person name="Pan G."/>
            <person name="Xu J."/>
            <person name="Li T."/>
            <person name="Xia Q."/>
            <person name="Liu S.L."/>
            <person name="Zhang G."/>
            <person name="Li S."/>
            <person name="Li C."/>
            <person name="Liu H."/>
            <person name="Yang L."/>
            <person name="Liu T."/>
            <person name="Zhang X."/>
            <person name="Wu Z."/>
            <person name="Fan W."/>
            <person name="Dang X."/>
            <person name="Xiang H."/>
            <person name="Tao M."/>
            <person name="Li Y."/>
            <person name="Hu J."/>
            <person name="Li Z."/>
            <person name="Lin L."/>
            <person name="Luo J."/>
            <person name="Geng L."/>
            <person name="Wang L."/>
            <person name="Long M."/>
            <person name="Wan Y."/>
            <person name="He N."/>
            <person name="Zhang Z."/>
            <person name="Lu C."/>
            <person name="Keeling P.J."/>
            <person name="Wang J."/>
            <person name="Xiang Z."/>
            <person name="Zhou Z."/>
        </authorList>
    </citation>
    <scope>NUCLEOTIDE SEQUENCE [LARGE SCALE GENOMIC DNA]</scope>
    <source>
        <strain evidence="2">CQ1 / CVCC 102059</strain>
    </source>
</reference>
<keyword evidence="2" id="KW-1185">Reference proteome</keyword>
<dbReference type="VEuPathDB" id="MicrosporidiaDB:NBO_364g0020"/>
<dbReference type="AlphaFoldDB" id="R0M487"/>
<sequence>MNKFTSSTTQNSQQTRKLFKEDKECDKIIELQKENIKLKGEVSILRQNMLSLEKHNYELRDEKSKNIKLECKNNDKLRREVSVLHLQNKINENKMMAFKRKKIELSMDIKWALQQSETDINFQLYPFEFKRLKFFKDYFYNDFCQFCTKSVIQEIKHLMKNYKDFLDFFELFCCKIDVFKEFFVYLFVNDHYIDKKIEIMESVPLEWILGTSDDVNITNIRKFILNYPIKMMRFIYKIAETRPFILNIVLDRSIFNDLIRTKTYILTLLNKICKEGGLSFIDHTNLHYLSQQNLKDIYKEEYDS</sequence>
<organism evidence="1 2">
    <name type="scientific">Nosema bombycis (strain CQ1 / CVCC 102059)</name>
    <name type="common">Microsporidian parasite</name>
    <name type="synonym">Pebrine of silkworm</name>
    <dbReference type="NCBI Taxonomy" id="578461"/>
    <lineage>
        <taxon>Eukaryota</taxon>
        <taxon>Fungi</taxon>
        <taxon>Fungi incertae sedis</taxon>
        <taxon>Microsporidia</taxon>
        <taxon>Nosematidae</taxon>
        <taxon>Nosema</taxon>
    </lineage>
</organism>
<name>R0M487_NOSB1</name>
<protein>
    <submittedName>
        <fullName evidence="1">Uncharacterized protein</fullName>
    </submittedName>
</protein>
<evidence type="ECO:0000313" key="1">
    <source>
        <dbReference type="EMBL" id="EOB12814.1"/>
    </source>
</evidence>
<accession>R0M487</accession>
<gene>
    <name evidence="1" type="ORF">NBO_364g0020</name>
</gene>
<dbReference type="Proteomes" id="UP000016927">
    <property type="component" value="Unassembled WGS sequence"/>
</dbReference>
<proteinExistence type="predicted"/>
<evidence type="ECO:0000313" key="2">
    <source>
        <dbReference type="Proteomes" id="UP000016927"/>
    </source>
</evidence>
<dbReference type="HOGENOM" id="CLU_915554_0_0_1"/>